<gene>
    <name evidence="1" type="primary">KNAG0H03720</name>
    <name evidence="1" type="ordered locus">KNAG_0H03720</name>
</gene>
<protein>
    <submittedName>
        <fullName evidence="1">Uncharacterized protein</fullName>
    </submittedName>
</protein>
<organism evidence="1 2">
    <name type="scientific">Huiozyma naganishii (strain ATCC MYA-139 / BCRC 22969 / CBS 8797 / KCTC 17520 / NBRC 10181 / NCYC 3082 / Yp74L-3)</name>
    <name type="common">Yeast</name>
    <name type="synonym">Kazachstania naganishii</name>
    <dbReference type="NCBI Taxonomy" id="1071383"/>
    <lineage>
        <taxon>Eukaryota</taxon>
        <taxon>Fungi</taxon>
        <taxon>Dikarya</taxon>
        <taxon>Ascomycota</taxon>
        <taxon>Saccharomycotina</taxon>
        <taxon>Saccharomycetes</taxon>
        <taxon>Saccharomycetales</taxon>
        <taxon>Saccharomycetaceae</taxon>
        <taxon>Huiozyma</taxon>
    </lineage>
</organism>
<dbReference type="AlphaFoldDB" id="J7S9Y0"/>
<dbReference type="RefSeq" id="XP_022466031.1">
    <property type="nucleotide sequence ID" value="XM_022609656.1"/>
</dbReference>
<evidence type="ECO:0000313" key="2">
    <source>
        <dbReference type="Proteomes" id="UP000006310"/>
    </source>
</evidence>
<name>J7S9Y0_HUIN7</name>
<keyword evidence="2" id="KW-1185">Reference proteome</keyword>
<sequence length="172" mass="18931">MTEISSDTHCKSKFFGSDTDSAITDLTTIYSRATLDTTDADSLAGTVPRQVPQCVCAQHKAANATGTDNLGGKLRSVKDGVVKCSKRLRRLNPQMYHDYIRLAQGDEDTAAHKSIYSYYNAYDERRTASKARPAAPTARRGPAVVDAAAVRSYWLDETPLTDLEFEDSTDEE</sequence>
<dbReference type="EMBL" id="HE978321">
    <property type="protein sequence ID" value="CCK71786.1"/>
    <property type="molecule type" value="Genomic_DNA"/>
</dbReference>
<proteinExistence type="predicted"/>
<dbReference type="Proteomes" id="UP000006310">
    <property type="component" value="Chromosome 8"/>
</dbReference>
<reference evidence="2" key="2">
    <citation type="submission" date="2012-08" db="EMBL/GenBank/DDBJ databases">
        <title>Genome sequence of Kazachstania naganishii.</title>
        <authorList>
            <person name="Gordon J.L."/>
            <person name="Armisen D."/>
            <person name="Proux-Wera E."/>
            <person name="OhEigeartaigh S.S."/>
            <person name="Byrne K.P."/>
            <person name="Wolfe K.H."/>
        </authorList>
    </citation>
    <scope>NUCLEOTIDE SEQUENCE [LARGE SCALE GENOMIC DNA]</scope>
    <source>
        <strain evidence="2">ATCC MYA-139 / BCRC 22969 / CBS 8797 / CCRC 22969 / KCTC 17520 / NBRC 10181 / NCYC 3082</strain>
    </source>
</reference>
<dbReference type="KEGG" id="kng:KNAG_0H03720"/>
<reference evidence="1 2" key="1">
    <citation type="journal article" date="2011" name="Proc. Natl. Acad. Sci. U.S.A.">
        <title>Evolutionary erosion of yeast sex chromosomes by mating-type switching accidents.</title>
        <authorList>
            <person name="Gordon J.L."/>
            <person name="Armisen D."/>
            <person name="Proux-Wera E."/>
            <person name="Oheigeartaigh S.S."/>
            <person name="Byrne K.P."/>
            <person name="Wolfe K.H."/>
        </authorList>
    </citation>
    <scope>NUCLEOTIDE SEQUENCE [LARGE SCALE GENOMIC DNA]</scope>
    <source>
        <strain evidence="2">ATCC MYA-139 / BCRC 22969 / CBS 8797 / CCRC 22969 / KCTC 17520 / NBRC 10181 / NCYC 3082</strain>
    </source>
</reference>
<evidence type="ECO:0000313" key="1">
    <source>
        <dbReference type="EMBL" id="CCK71786.1"/>
    </source>
</evidence>
<dbReference type="GeneID" id="34527518"/>
<accession>J7S9Y0</accession>
<dbReference type="HOGENOM" id="CLU_1555491_0_0_1"/>